<gene>
    <name evidence="1" type="ORF">RF11_10985</name>
</gene>
<dbReference type="Proteomes" id="UP000031668">
    <property type="component" value="Unassembled WGS sequence"/>
</dbReference>
<dbReference type="AlphaFoldDB" id="A0A0C2IW22"/>
<proteinExistence type="predicted"/>
<evidence type="ECO:0000313" key="1">
    <source>
        <dbReference type="EMBL" id="KII61052.1"/>
    </source>
</evidence>
<organism evidence="1 2">
    <name type="scientific">Thelohanellus kitauei</name>
    <name type="common">Myxosporean</name>
    <dbReference type="NCBI Taxonomy" id="669202"/>
    <lineage>
        <taxon>Eukaryota</taxon>
        <taxon>Metazoa</taxon>
        <taxon>Cnidaria</taxon>
        <taxon>Myxozoa</taxon>
        <taxon>Myxosporea</taxon>
        <taxon>Bivalvulida</taxon>
        <taxon>Platysporina</taxon>
        <taxon>Myxobolidae</taxon>
        <taxon>Thelohanellus</taxon>
    </lineage>
</organism>
<sequence>MYTILMTARTKRKKFGSLETSKSGFTESISVNTHRKNNSISSYRLINQRRLSSIPSTPNGNGTKNLRKLFETSNLQKSETKLERKGRDANLKLMELLNKCKIKYGVEFDVEFSKNFVLTKRQDFNLIVKGIRDELLILQSVLKKLKKYTHQMCESC</sequence>
<keyword evidence="2" id="KW-1185">Reference proteome</keyword>
<protein>
    <submittedName>
        <fullName evidence="1">Uncharacterized protein</fullName>
    </submittedName>
</protein>
<comment type="caution">
    <text evidence="1">The sequence shown here is derived from an EMBL/GenBank/DDBJ whole genome shotgun (WGS) entry which is preliminary data.</text>
</comment>
<evidence type="ECO:0000313" key="2">
    <source>
        <dbReference type="Proteomes" id="UP000031668"/>
    </source>
</evidence>
<dbReference type="EMBL" id="JWZT01005382">
    <property type="protein sequence ID" value="KII61052.1"/>
    <property type="molecule type" value="Genomic_DNA"/>
</dbReference>
<name>A0A0C2IW22_THEKT</name>
<reference evidence="1 2" key="1">
    <citation type="journal article" date="2014" name="Genome Biol. Evol.">
        <title>The genome of the myxosporean Thelohanellus kitauei shows adaptations to nutrient acquisition within its fish host.</title>
        <authorList>
            <person name="Yang Y."/>
            <person name="Xiong J."/>
            <person name="Zhou Z."/>
            <person name="Huo F."/>
            <person name="Miao W."/>
            <person name="Ran C."/>
            <person name="Liu Y."/>
            <person name="Zhang J."/>
            <person name="Feng J."/>
            <person name="Wang M."/>
            <person name="Wang M."/>
            <person name="Wang L."/>
            <person name="Yao B."/>
        </authorList>
    </citation>
    <scope>NUCLEOTIDE SEQUENCE [LARGE SCALE GENOMIC DNA]</scope>
    <source>
        <strain evidence="1">Wuqing</strain>
    </source>
</reference>
<accession>A0A0C2IW22</accession>